<dbReference type="PANTHER" id="PTHR12526">
    <property type="entry name" value="GLYCOSYLTRANSFERASE"/>
    <property type="match status" value="1"/>
</dbReference>
<dbReference type="EMBL" id="CP002431">
    <property type="protein sequence ID" value="ADU61734.1"/>
    <property type="molecule type" value="Genomic_DNA"/>
</dbReference>
<keyword evidence="2 4" id="KW-0808">Transferase</keyword>
<dbReference type="SUPFAM" id="SSF53756">
    <property type="entry name" value="UDP-Glycosyltransferase/glycogen phosphorylase"/>
    <property type="match status" value="1"/>
</dbReference>
<reference evidence="4 5" key="2">
    <citation type="journal article" date="2014" name="Genome Announc.">
        <title>Complete Genome Sequence of the Subsurface, Mesophilic Sulfate-Reducing Bacterium Desulfovibrio aespoeensis Aspo-2.</title>
        <authorList>
            <person name="Pedersen K."/>
            <person name="Bengtsson A."/>
            <person name="Edlund J."/>
            <person name="Rabe L."/>
            <person name="Hazen T."/>
            <person name="Chakraborty R."/>
            <person name="Goodwin L."/>
            <person name="Shapiro N."/>
        </authorList>
    </citation>
    <scope>NUCLEOTIDE SEQUENCE [LARGE SCALE GENOMIC DNA]</scope>
    <source>
        <strain evidence="5">ATCC 700646 / DSM 10631 / Aspo-2</strain>
    </source>
</reference>
<dbReference type="eggNOG" id="COG0438">
    <property type="taxonomic scope" value="Bacteria"/>
</dbReference>
<dbReference type="Proteomes" id="UP000002191">
    <property type="component" value="Chromosome"/>
</dbReference>
<organism evidence="4 5">
    <name type="scientific">Pseudodesulfovibrio aespoeensis (strain ATCC 700646 / DSM 10631 / Aspo-2)</name>
    <name type="common">Desulfovibrio aespoeensis</name>
    <dbReference type="NCBI Taxonomy" id="643562"/>
    <lineage>
        <taxon>Bacteria</taxon>
        <taxon>Pseudomonadati</taxon>
        <taxon>Thermodesulfobacteriota</taxon>
        <taxon>Desulfovibrionia</taxon>
        <taxon>Desulfovibrionales</taxon>
        <taxon>Desulfovibrionaceae</taxon>
    </lineage>
</organism>
<dbReference type="STRING" id="643562.Daes_0717"/>
<dbReference type="KEGG" id="das:Daes_0717"/>
<dbReference type="HOGENOM" id="CLU_009583_0_3_7"/>
<evidence type="ECO:0000313" key="5">
    <source>
        <dbReference type="Proteomes" id="UP000002191"/>
    </source>
</evidence>
<keyword evidence="5" id="KW-1185">Reference proteome</keyword>
<sequence length="373" mass="39762">MRILLLAPSLEAGGAERQLVVLANGLAARGHRVCVALFRMTGPLLSDISRQVVVHDLRKGGRADVIGLLLRLRRLLRSESPDVLYTFLGVPNLAGVVMKLLVPGTCCLVSVRASNMDMARYGTLARLCGMAETRLVRFADRIVSNSHAGAESAVARGMPRRTMTVVPNGIDVDLFHPDRAAGAALRRQWGAGEGTLLVGLIGRIDPMKDHETFVRAARIVADQDARVRFVCVGDNRNSLGARVRELSDGLGLGGRLVWVGRRDDMVSVYNSLDVCCLSSAFGEGFPNVLGEAMACSVPCVTTDVGDAALIVGDTGIVVPLGNPKALAAGILSMGGRIRRGEVAGVRERIKEGFSVEAMVDATERLMGELACRV</sequence>
<dbReference type="Gene3D" id="3.40.50.2000">
    <property type="entry name" value="Glycogen Phosphorylase B"/>
    <property type="match status" value="2"/>
</dbReference>
<protein>
    <submittedName>
        <fullName evidence="4">Glycosyl transferase group 1</fullName>
    </submittedName>
</protein>
<evidence type="ECO:0000313" key="4">
    <source>
        <dbReference type="EMBL" id="ADU61734.1"/>
    </source>
</evidence>
<evidence type="ECO:0000256" key="1">
    <source>
        <dbReference type="ARBA" id="ARBA00022676"/>
    </source>
</evidence>
<proteinExistence type="predicted"/>
<dbReference type="Pfam" id="PF13439">
    <property type="entry name" value="Glyco_transf_4"/>
    <property type="match status" value="1"/>
</dbReference>
<dbReference type="Pfam" id="PF13692">
    <property type="entry name" value="Glyco_trans_1_4"/>
    <property type="match status" value="1"/>
</dbReference>
<name>E6VZM0_PSEA9</name>
<feature type="domain" description="Glycosyltransferase subfamily 4-like N-terminal" evidence="3">
    <location>
        <begin position="13"/>
        <end position="173"/>
    </location>
</feature>
<dbReference type="InterPro" id="IPR028098">
    <property type="entry name" value="Glyco_trans_4-like_N"/>
</dbReference>
<keyword evidence="1" id="KW-0328">Glycosyltransferase</keyword>
<evidence type="ECO:0000259" key="3">
    <source>
        <dbReference type="Pfam" id="PF13439"/>
    </source>
</evidence>
<dbReference type="AlphaFoldDB" id="E6VZM0"/>
<dbReference type="RefSeq" id="WP_013513665.1">
    <property type="nucleotide sequence ID" value="NC_014844.1"/>
</dbReference>
<gene>
    <name evidence="4" type="ordered locus">Daes_0717</name>
</gene>
<dbReference type="PANTHER" id="PTHR12526:SF510">
    <property type="entry name" value="D-INOSITOL 3-PHOSPHATE GLYCOSYLTRANSFERASE"/>
    <property type="match status" value="1"/>
</dbReference>
<reference evidence="5" key="1">
    <citation type="submission" date="2010-12" db="EMBL/GenBank/DDBJ databases">
        <title>Complete sequence of Desulfovibrio aespoeensis Aspo-2.</title>
        <authorList>
            <consortium name="US DOE Joint Genome Institute"/>
            <person name="Lucas S."/>
            <person name="Copeland A."/>
            <person name="Lapidus A."/>
            <person name="Cheng J.-F."/>
            <person name="Goodwin L."/>
            <person name="Pitluck S."/>
            <person name="Chertkov O."/>
            <person name="Misra M."/>
            <person name="Detter J.C."/>
            <person name="Han C."/>
            <person name="Tapia R."/>
            <person name="Land M."/>
            <person name="Hauser L."/>
            <person name="Kyrpides N."/>
            <person name="Ivanova N."/>
            <person name="Ovchinnikova G."/>
            <person name="Pedersen K."/>
            <person name="Jagevall S."/>
            <person name="Hazen T."/>
            <person name="Woyke T."/>
        </authorList>
    </citation>
    <scope>NUCLEOTIDE SEQUENCE [LARGE SCALE GENOMIC DNA]</scope>
    <source>
        <strain evidence="5">ATCC 700646 / DSM 10631 / Aspo-2</strain>
    </source>
</reference>
<accession>E6VZM0</accession>
<evidence type="ECO:0000256" key="2">
    <source>
        <dbReference type="ARBA" id="ARBA00022679"/>
    </source>
</evidence>
<dbReference type="GO" id="GO:0016757">
    <property type="term" value="F:glycosyltransferase activity"/>
    <property type="evidence" value="ECO:0007669"/>
    <property type="project" value="UniProtKB-KW"/>
</dbReference>